<evidence type="ECO:0000256" key="3">
    <source>
        <dbReference type="ARBA" id="ARBA00022448"/>
    </source>
</evidence>
<keyword evidence="5 12" id="KW-0812">Transmembrane</keyword>
<dbReference type="PANTHER" id="PTHR11690">
    <property type="entry name" value="AMILORIDE-SENSITIVE SODIUM CHANNEL-RELATED"/>
    <property type="match status" value="1"/>
</dbReference>
<feature type="transmembrane region" description="Helical" evidence="13">
    <location>
        <begin position="40"/>
        <end position="57"/>
    </location>
</feature>
<name>A0A9N9MQN5_9CUCU</name>
<evidence type="ECO:0000256" key="1">
    <source>
        <dbReference type="ARBA" id="ARBA00004141"/>
    </source>
</evidence>
<accession>A0A9N9MQN5</accession>
<evidence type="ECO:0000256" key="12">
    <source>
        <dbReference type="RuleBase" id="RU000679"/>
    </source>
</evidence>
<evidence type="ECO:0008006" key="16">
    <source>
        <dbReference type="Google" id="ProtNLM"/>
    </source>
</evidence>
<evidence type="ECO:0000256" key="7">
    <source>
        <dbReference type="ARBA" id="ARBA00023053"/>
    </source>
</evidence>
<evidence type="ECO:0000256" key="11">
    <source>
        <dbReference type="ARBA" id="ARBA00023303"/>
    </source>
</evidence>
<evidence type="ECO:0000256" key="6">
    <source>
        <dbReference type="ARBA" id="ARBA00022989"/>
    </source>
</evidence>
<proteinExistence type="inferred from homology"/>
<dbReference type="GO" id="GO:0005886">
    <property type="term" value="C:plasma membrane"/>
    <property type="evidence" value="ECO:0007669"/>
    <property type="project" value="TreeGrafter"/>
</dbReference>
<evidence type="ECO:0000256" key="9">
    <source>
        <dbReference type="ARBA" id="ARBA00023136"/>
    </source>
</evidence>
<evidence type="ECO:0000256" key="13">
    <source>
        <dbReference type="SAM" id="Phobius"/>
    </source>
</evidence>
<keyword evidence="11 12" id="KW-0407">Ion channel</keyword>
<dbReference type="Proteomes" id="UP001152799">
    <property type="component" value="Chromosome 5"/>
</dbReference>
<dbReference type="Gene3D" id="1.10.287.820">
    <property type="entry name" value="Acid-sensing ion channel domain"/>
    <property type="match status" value="1"/>
</dbReference>
<organism evidence="14 15">
    <name type="scientific">Ceutorhynchus assimilis</name>
    <name type="common">cabbage seed weevil</name>
    <dbReference type="NCBI Taxonomy" id="467358"/>
    <lineage>
        <taxon>Eukaryota</taxon>
        <taxon>Metazoa</taxon>
        <taxon>Ecdysozoa</taxon>
        <taxon>Arthropoda</taxon>
        <taxon>Hexapoda</taxon>
        <taxon>Insecta</taxon>
        <taxon>Pterygota</taxon>
        <taxon>Neoptera</taxon>
        <taxon>Endopterygota</taxon>
        <taxon>Coleoptera</taxon>
        <taxon>Polyphaga</taxon>
        <taxon>Cucujiformia</taxon>
        <taxon>Curculionidae</taxon>
        <taxon>Ceutorhynchinae</taxon>
        <taxon>Ceutorhynchus</taxon>
    </lineage>
</organism>
<evidence type="ECO:0000313" key="15">
    <source>
        <dbReference type="Proteomes" id="UP001152799"/>
    </source>
</evidence>
<comment type="similarity">
    <text evidence="2 12">Belongs to the amiloride-sensitive sodium channel (TC 1.A.6) family.</text>
</comment>
<evidence type="ECO:0000256" key="10">
    <source>
        <dbReference type="ARBA" id="ARBA00023201"/>
    </source>
</evidence>
<dbReference type="EMBL" id="OU892281">
    <property type="protein sequence ID" value="CAG9769534.1"/>
    <property type="molecule type" value="Genomic_DNA"/>
</dbReference>
<dbReference type="GO" id="GO:0015280">
    <property type="term" value="F:ligand-gated sodium channel activity"/>
    <property type="evidence" value="ECO:0007669"/>
    <property type="project" value="TreeGrafter"/>
</dbReference>
<evidence type="ECO:0000256" key="4">
    <source>
        <dbReference type="ARBA" id="ARBA00022461"/>
    </source>
</evidence>
<keyword evidence="6 13" id="KW-1133">Transmembrane helix</keyword>
<dbReference type="AlphaFoldDB" id="A0A9N9MQN5"/>
<protein>
    <recommendedName>
        <fullName evidence="16">Sodium channel protein</fullName>
    </recommendedName>
</protein>
<keyword evidence="3 12" id="KW-0813">Transport</keyword>
<gene>
    <name evidence="14" type="ORF">CEUTPL_LOCUS10041</name>
</gene>
<evidence type="ECO:0000256" key="2">
    <source>
        <dbReference type="ARBA" id="ARBA00007193"/>
    </source>
</evidence>
<keyword evidence="8 12" id="KW-0406">Ion transport</keyword>
<dbReference type="PANTHER" id="PTHR11690:SF240">
    <property type="entry name" value="PICKPOCKET 25-RELATED"/>
    <property type="match status" value="1"/>
</dbReference>
<dbReference type="OrthoDB" id="5874059at2759"/>
<dbReference type="InterPro" id="IPR001873">
    <property type="entry name" value="ENaC"/>
</dbReference>
<keyword evidence="15" id="KW-1185">Reference proteome</keyword>
<evidence type="ECO:0000313" key="14">
    <source>
        <dbReference type="EMBL" id="CAG9769534.1"/>
    </source>
</evidence>
<evidence type="ECO:0000256" key="8">
    <source>
        <dbReference type="ARBA" id="ARBA00023065"/>
    </source>
</evidence>
<reference evidence="14" key="1">
    <citation type="submission" date="2022-01" db="EMBL/GenBank/DDBJ databases">
        <authorList>
            <person name="King R."/>
        </authorList>
    </citation>
    <scope>NUCLEOTIDE SEQUENCE</scope>
</reference>
<evidence type="ECO:0000256" key="5">
    <source>
        <dbReference type="ARBA" id="ARBA00022692"/>
    </source>
</evidence>
<keyword evidence="4 12" id="KW-0894">Sodium channel</keyword>
<dbReference type="Pfam" id="PF00858">
    <property type="entry name" value="ASC"/>
    <property type="match status" value="1"/>
</dbReference>
<comment type="subcellular location">
    <subcellularLocation>
        <location evidence="1">Membrane</location>
        <topology evidence="1">Multi-pass membrane protein</topology>
    </subcellularLocation>
</comment>
<keyword evidence="7" id="KW-0915">Sodium</keyword>
<sequence length="436" mass="51148">MRFRSIMDCFCMFLEYFAKNTSIHGIHFIGNKENPCVGRILWLIIVLFALSCSYIIIKSNWNHYIESPTVVTIKKDFRNWENPFPAATGCFLNKVDEGKAATFIETRWNISKHNEKYEYYLNFVKTVSNLTYETFHTLEKFKNDAKLNEIDFVSLITNVHPELSGTLVTFQSKVEPKWNFIMTELGLCFTLNYRFAELLSPNLILNTKPKFEVDFLKCHYLNGLCYARYDCDNNVSIAFHIHSPLEVIHATSERPLNIKTSEECEVNYKLTQTYSLEDIRYLTPNQRKCRFDDEPLTANVPVYSTSICYMECRYRLSMEMCGCKPFFYTFLDGKQCDITGLLCLAKISNLFNRTTQIRCDCAQPCNLIVYLKQVPKITEWDIEFFEQRVAFRWGLILPTTKYQRKIIFGSQELMGKHNTHMSQASVLLEYWDILNL</sequence>
<keyword evidence="9 13" id="KW-0472">Membrane</keyword>
<keyword evidence="10 12" id="KW-0739">Sodium transport</keyword>